<accession>A0A840QT69</accession>
<comment type="caution">
    <text evidence="1">The sequence shown here is derived from an EMBL/GenBank/DDBJ whole genome shotgun (WGS) entry which is preliminary data.</text>
</comment>
<dbReference type="Pfam" id="PF13030">
    <property type="entry name" value="DUF3891"/>
    <property type="match status" value="1"/>
</dbReference>
<dbReference type="EMBL" id="JACHHB010000013">
    <property type="protein sequence ID" value="MBB5174499.1"/>
    <property type="molecule type" value="Genomic_DNA"/>
</dbReference>
<proteinExistence type="predicted"/>
<evidence type="ECO:0000313" key="1">
    <source>
        <dbReference type="EMBL" id="MBB5174499.1"/>
    </source>
</evidence>
<dbReference type="InterPro" id="IPR024992">
    <property type="entry name" value="DUF3891"/>
</dbReference>
<dbReference type="Proteomes" id="UP000551878">
    <property type="component" value="Unassembled WGS sequence"/>
</dbReference>
<evidence type="ECO:0000313" key="2">
    <source>
        <dbReference type="Proteomes" id="UP000551878"/>
    </source>
</evidence>
<protein>
    <submittedName>
        <fullName evidence="1">Uncharacterized protein</fullName>
    </submittedName>
</protein>
<sequence length="263" mass="31101">MIVRKEKDDVILIKQHQHGLVSGEMAELWGDEQFKKDNQKNEVVYAVKNHDRAWKDLDDRMLLETGDRIPASFVNYPQKYKQQAYRKELAKLERSVPYAALLVSKHFASFFAGRLDKISQQFLREEKGRQERVKELLNLTEQDEKHLNNHFQILQFCDHMSLFLCMNKPGAHKQEEILWFRDGFSQRFPYLGNQLIAAQWLDEKKVSITPFPFSTSMVVRVPYKRVPRTTFLKADWQQHVKQHKYEHLSVNIINGEGKQNSLN</sequence>
<gene>
    <name evidence="1" type="ORF">HNQ41_002714</name>
</gene>
<reference evidence="1 2" key="1">
    <citation type="submission" date="2020-08" db="EMBL/GenBank/DDBJ databases">
        <title>Genomic Encyclopedia of Type Strains, Phase IV (KMG-IV): sequencing the most valuable type-strain genomes for metagenomic binning, comparative biology and taxonomic classification.</title>
        <authorList>
            <person name="Goeker M."/>
        </authorList>
    </citation>
    <scope>NUCLEOTIDE SEQUENCE [LARGE SCALE GENOMIC DNA]</scope>
    <source>
        <strain evidence="1 2">DSM 24696</strain>
    </source>
</reference>
<dbReference type="AlphaFoldDB" id="A0A840QT69"/>
<dbReference type="RefSeq" id="WP_184664915.1">
    <property type="nucleotide sequence ID" value="NZ_JACHHB010000013.1"/>
</dbReference>
<organism evidence="1 2">
    <name type="scientific">Texcoconibacillus texcoconensis</name>
    <dbReference type="NCBI Taxonomy" id="1095777"/>
    <lineage>
        <taxon>Bacteria</taxon>
        <taxon>Bacillati</taxon>
        <taxon>Bacillota</taxon>
        <taxon>Bacilli</taxon>
        <taxon>Bacillales</taxon>
        <taxon>Bacillaceae</taxon>
        <taxon>Texcoconibacillus</taxon>
    </lineage>
</organism>
<name>A0A840QT69_9BACI</name>
<keyword evidence="2" id="KW-1185">Reference proteome</keyword>